<organism evidence="1 2">
    <name type="scientific">Mycena rosella</name>
    <name type="common">Pink bonnet</name>
    <name type="synonym">Agaricus rosellus</name>
    <dbReference type="NCBI Taxonomy" id="1033263"/>
    <lineage>
        <taxon>Eukaryota</taxon>
        <taxon>Fungi</taxon>
        <taxon>Dikarya</taxon>
        <taxon>Basidiomycota</taxon>
        <taxon>Agaricomycotina</taxon>
        <taxon>Agaricomycetes</taxon>
        <taxon>Agaricomycetidae</taxon>
        <taxon>Agaricales</taxon>
        <taxon>Marasmiineae</taxon>
        <taxon>Mycenaceae</taxon>
        <taxon>Mycena</taxon>
    </lineage>
</organism>
<reference evidence="1" key="1">
    <citation type="submission" date="2023-03" db="EMBL/GenBank/DDBJ databases">
        <title>Massive genome expansion in bonnet fungi (Mycena s.s.) driven by repeated elements and novel gene families across ecological guilds.</title>
        <authorList>
            <consortium name="Lawrence Berkeley National Laboratory"/>
            <person name="Harder C.B."/>
            <person name="Miyauchi S."/>
            <person name="Viragh M."/>
            <person name="Kuo A."/>
            <person name="Thoen E."/>
            <person name="Andreopoulos B."/>
            <person name="Lu D."/>
            <person name="Skrede I."/>
            <person name="Drula E."/>
            <person name="Henrissat B."/>
            <person name="Morin E."/>
            <person name="Kohler A."/>
            <person name="Barry K."/>
            <person name="LaButti K."/>
            <person name="Morin E."/>
            <person name="Salamov A."/>
            <person name="Lipzen A."/>
            <person name="Mereny Z."/>
            <person name="Hegedus B."/>
            <person name="Baldrian P."/>
            <person name="Stursova M."/>
            <person name="Weitz H."/>
            <person name="Taylor A."/>
            <person name="Grigoriev I.V."/>
            <person name="Nagy L.G."/>
            <person name="Martin F."/>
            <person name="Kauserud H."/>
        </authorList>
    </citation>
    <scope>NUCLEOTIDE SEQUENCE</scope>
    <source>
        <strain evidence="1">CBHHK067</strain>
    </source>
</reference>
<name>A0AAD7GKU0_MYCRO</name>
<evidence type="ECO:0000313" key="2">
    <source>
        <dbReference type="Proteomes" id="UP001221757"/>
    </source>
</evidence>
<evidence type="ECO:0000313" key="1">
    <source>
        <dbReference type="EMBL" id="KAJ7699378.1"/>
    </source>
</evidence>
<dbReference type="AlphaFoldDB" id="A0AAD7GKU0"/>
<sequence length="56" mass="6234">FSNWVFVLPWSHVGLQNVAAKELAEQKIIFGRMFRAGSRSLGRASILVSSRIEADS</sequence>
<accession>A0AAD7GKU0</accession>
<keyword evidence="2" id="KW-1185">Reference proteome</keyword>
<dbReference type="EMBL" id="JARKIE010000023">
    <property type="protein sequence ID" value="KAJ7699378.1"/>
    <property type="molecule type" value="Genomic_DNA"/>
</dbReference>
<feature type="non-terminal residue" evidence="1">
    <location>
        <position position="56"/>
    </location>
</feature>
<comment type="caution">
    <text evidence="1">The sequence shown here is derived from an EMBL/GenBank/DDBJ whole genome shotgun (WGS) entry which is preliminary data.</text>
</comment>
<gene>
    <name evidence="1" type="ORF">B0H17DRAFT_1049601</name>
</gene>
<protein>
    <submittedName>
        <fullName evidence="1">Uncharacterized protein</fullName>
    </submittedName>
</protein>
<dbReference type="Proteomes" id="UP001221757">
    <property type="component" value="Unassembled WGS sequence"/>
</dbReference>
<proteinExistence type="predicted"/>
<feature type="non-terminal residue" evidence="1">
    <location>
        <position position="1"/>
    </location>
</feature>